<dbReference type="PROSITE" id="PS51782">
    <property type="entry name" value="LYSM"/>
    <property type="match status" value="1"/>
</dbReference>
<dbReference type="OrthoDB" id="977752at2"/>
<name>A0A143HBX7_9BACL</name>
<gene>
    <name evidence="6" type="ORF">ATY39_07135</name>
</gene>
<feature type="domain" description="LysM" evidence="5">
    <location>
        <begin position="203"/>
        <end position="246"/>
    </location>
</feature>
<keyword evidence="3" id="KW-0378">Hydrolase</keyword>
<keyword evidence="2" id="KW-0081">Bacteriolytic enzyme</keyword>
<dbReference type="InterPro" id="IPR018392">
    <property type="entry name" value="LysM"/>
</dbReference>
<dbReference type="SMART" id="SM00047">
    <property type="entry name" value="LYZ2"/>
    <property type="match status" value="1"/>
</dbReference>
<dbReference type="CDD" id="cd00118">
    <property type="entry name" value="LysM"/>
    <property type="match status" value="1"/>
</dbReference>
<dbReference type="Proteomes" id="UP000076021">
    <property type="component" value="Chromosome"/>
</dbReference>
<accession>A0A143HBX7</accession>
<dbReference type="RefSeq" id="WP_066787829.1">
    <property type="nucleotide sequence ID" value="NZ_CP014806.1"/>
</dbReference>
<dbReference type="Gene3D" id="3.10.350.10">
    <property type="entry name" value="LysM domain"/>
    <property type="match status" value="1"/>
</dbReference>
<dbReference type="SUPFAM" id="SSF54106">
    <property type="entry name" value="LysM domain"/>
    <property type="match status" value="1"/>
</dbReference>
<sequence>MKKTFLFTLFATILFATSIFIIISQYNNSIEETPKPTPKEQSIESFIGLISDDARDIAKEHDLYASVMIAQAVLESNGGKSGLSSPPNHNLFGIKGTYQRQAVKMTTSEDNGKGEMHQIKAKFRKYPSYKASLEDYAELLHNGTSWNTKYYQKTFKSKTKSYKDATKYLTGTYATDTRYHQKLNALIKEFHLTQYDHSPKNKTQVIVKNGETLRSLSNKYGVAVTSIKQWNQLDTNDLDNGQKLKIYQ</sequence>
<dbReference type="PANTHER" id="PTHR33308">
    <property type="entry name" value="PEPTIDOGLYCAN HYDROLASE FLGJ"/>
    <property type="match status" value="1"/>
</dbReference>
<evidence type="ECO:0000259" key="5">
    <source>
        <dbReference type="PROSITE" id="PS51782"/>
    </source>
</evidence>
<keyword evidence="1" id="KW-0929">Antimicrobial</keyword>
<dbReference type="InterPro" id="IPR002901">
    <property type="entry name" value="MGlyc_endo_b_GlcNAc-like_dom"/>
</dbReference>
<evidence type="ECO:0000313" key="6">
    <source>
        <dbReference type="EMBL" id="AMW99258.1"/>
    </source>
</evidence>
<dbReference type="STRING" id="241244.ATY39_07135"/>
<dbReference type="Pfam" id="PF01476">
    <property type="entry name" value="LysM"/>
    <property type="match status" value="1"/>
</dbReference>
<dbReference type="GO" id="GO:0004040">
    <property type="term" value="F:amidase activity"/>
    <property type="evidence" value="ECO:0007669"/>
    <property type="project" value="InterPro"/>
</dbReference>
<organism evidence="6 7">
    <name type="scientific">Rummeliibacillus stabekisii</name>
    <dbReference type="NCBI Taxonomy" id="241244"/>
    <lineage>
        <taxon>Bacteria</taxon>
        <taxon>Bacillati</taxon>
        <taxon>Bacillota</taxon>
        <taxon>Bacilli</taxon>
        <taxon>Bacillales</taxon>
        <taxon>Caryophanaceae</taxon>
        <taxon>Rummeliibacillus</taxon>
    </lineage>
</organism>
<dbReference type="PANTHER" id="PTHR33308:SF9">
    <property type="entry name" value="PEPTIDOGLYCAN HYDROLASE FLGJ"/>
    <property type="match status" value="1"/>
</dbReference>
<dbReference type="KEGG" id="rst:ATY39_07135"/>
<dbReference type="GO" id="GO:0031640">
    <property type="term" value="P:killing of cells of another organism"/>
    <property type="evidence" value="ECO:0007669"/>
    <property type="project" value="UniProtKB-KW"/>
</dbReference>
<dbReference type="Pfam" id="PF01832">
    <property type="entry name" value="Glucosaminidase"/>
    <property type="match status" value="1"/>
</dbReference>
<evidence type="ECO:0000256" key="4">
    <source>
        <dbReference type="ARBA" id="ARBA00032108"/>
    </source>
</evidence>
<dbReference type="SMART" id="SM00257">
    <property type="entry name" value="LysM"/>
    <property type="match status" value="1"/>
</dbReference>
<dbReference type="Gene3D" id="1.10.530.10">
    <property type="match status" value="1"/>
</dbReference>
<dbReference type="GO" id="GO:0042742">
    <property type="term" value="P:defense response to bacterium"/>
    <property type="evidence" value="ECO:0007669"/>
    <property type="project" value="UniProtKB-KW"/>
</dbReference>
<reference evidence="6 7" key="1">
    <citation type="journal article" date="2016" name="Genome Announc.">
        <title>Whole-Genome Sequence of Rummeliibacillus stabekisii Strain PP9 Isolated from Antarctic Soil.</title>
        <authorList>
            <person name="da Mota F.F."/>
            <person name="Vollu R.E."/>
            <person name="Jurelevicius D."/>
            <person name="Seldin L."/>
        </authorList>
    </citation>
    <scope>NUCLEOTIDE SEQUENCE [LARGE SCALE GENOMIC DNA]</scope>
    <source>
        <strain evidence="6 7">PP9</strain>
    </source>
</reference>
<keyword evidence="7" id="KW-1185">Reference proteome</keyword>
<dbReference type="AlphaFoldDB" id="A0A143HBX7"/>
<evidence type="ECO:0000313" key="7">
    <source>
        <dbReference type="Proteomes" id="UP000076021"/>
    </source>
</evidence>
<evidence type="ECO:0000256" key="2">
    <source>
        <dbReference type="ARBA" id="ARBA00022638"/>
    </source>
</evidence>
<dbReference type="InterPro" id="IPR051056">
    <property type="entry name" value="Glycosyl_Hydrolase_73"/>
</dbReference>
<dbReference type="InterPro" id="IPR036779">
    <property type="entry name" value="LysM_dom_sf"/>
</dbReference>
<evidence type="ECO:0000256" key="3">
    <source>
        <dbReference type="ARBA" id="ARBA00022801"/>
    </source>
</evidence>
<dbReference type="Gene3D" id="4.10.80.30">
    <property type="entry name" value="DNA polymerase, domain 6"/>
    <property type="match status" value="1"/>
</dbReference>
<protein>
    <recommendedName>
        <fullName evidence="4">Peptidoglycan hydrolase</fullName>
    </recommendedName>
</protein>
<evidence type="ECO:0000256" key="1">
    <source>
        <dbReference type="ARBA" id="ARBA00022529"/>
    </source>
</evidence>
<reference evidence="7" key="2">
    <citation type="submission" date="2016-03" db="EMBL/GenBank/DDBJ databases">
        <authorList>
            <person name="Ploux O."/>
        </authorList>
    </citation>
    <scope>NUCLEOTIDE SEQUENCE [LARGE SCALE GENOMIC DNA]</scope>
    <source>
        <strain evidence="7">PP9</strain>
    </source>
</reference>
<proteinExistence type="predicted"/>
<dbReference type="EMBL" id="CP014806">
    <property type="protein sequence ID" value="AMW99258.1"/>
    <property type="molecule type" value="Genomic_DNA"/>
</dbReference>